<evidence type="ECO:0000313" key="9">
    <source>
        <dbReference type="Proteomes" id="UP000319263"/>
    </source>
</evidence>
<gene>
    <name evidence="8" type="ORF">FOE78_00110</name>
</gene>
<keyword evidence="9" id="KW-1185">Reference proteome</keyword>
<evidence type="ECO:0000256" key="2">
    <source>
        <dbReference type="ARBA" id="ARBA00022448"/>
    </source>
</evidence>
<name>A0A516PU89_9ACTN</name>
<evidence type="ECO:0000259" key="7">
    <source>
        <dbReference type="PROSITE" id="PS50928"/>
    </source>
</evidence>
<accession>A0A516PU89</accession>
<dbReference type="GO" id="GO:0005886">
    <property type="term" value="C:plasma membrane"/>
    <property type="evidence" value="ECO:0007669"/>
    <property type="project" value="UniProtKB-SubCell"/>
</dbReference>
<feature type="transmembrane region" description="Helical" evidence="6">
    <location>
        <begin position="85"/>
        <end position="108"/>
    </location>
</feature>
<dbReference type="InterPro" id="IPR035906">
    <property type="entry name" value="MetI-like_sf"/>
</dbReference>
<proteinExistence type="inferred from homology"/>
<dbReference type="InterPro" id="IPR000515">
    <property type="entry name" value="MetI-like"/>
</dbReference>
<protein>
    <submittedName>
        <fullName evidence="8">ABC transporter permease</fullName>
    </submittedName>
</protein>
<feature type="transmembrane region" description="Helical" evidence="6">
    <location>
        <begin position="185"/>
        <end position="207"/>
    </location>
</feature>
<evidence type="ECO:0000313" key="8">
    <source>
        <dbReference type="EMBL" id="QDP94531.1"/>
    </source>
</evidence>
<dbReference type="RefSeq" id="WP_143984520.1">
    <property type="nucleotide sequence ID" value="NZ_CP041692.1"/>
</dbReference>
<sequence length="240" mass="24886">MSYLQYLFDPNSWTGSGGLGIRVGQHLLYSLIAVAIAAVIGVPIGMLIGHTRRGRVIVLGLANSFRAIPTLGLLILVVLLTQTSWIPVVCVLGVLALPPLLTGTATGIMQADQEAVRAARGLGMSGGQVLMRVEMPLAMPLVIAGLRSATLQVIATATVAAYVPGVGGLGRTILDGIPPRNYGEVLAGAILVAVLAIVIDIVLALVGRSFSRHLRLKPPRLTALTTAPTPAAEEQEQAAA</sequence>
<feature type="transmembrane region" description="Helical" evidence="6">
    <location>
        <begin position="56"/>
        <end position="79"/>
    </location>
</feature>
<dbReference type="Gene3D" id="1.10.3720.10">
    <property type="entry name" value="MetI-like"/>
    <property type="match status" value="1"/>
</dbReference>
<feature type="transmembrane region" description="Helical" evidence="6">
    <location>
        <begin position="141"/>
        <end position="165"/>
    </location>
</feature>
<dbReference type="GO" id="GO:0055085">
    <property type="term" value="P:transmembrane transport"/>
    <property type="evidence" value="ECO:0007669"/>
    <property type="project" value="InterPro"/>
</dbReference>
<evidence type="ECO:0000256" key="3">
    <source>
        <dbReference type="ARBA" id="ARBA00022692"/>
    </source>
</evidence>
<evidence type="ECO:0000256" key="4">
    <source>
        <dbReference type="ARBA" id="ARBA00022989"/>
    </source>
</evidence>
<feature type="transmembrane region" description="Helical" evidence="6">
    <location>
        <begin position="27"/>
        <end position="49"/>
    </location>
</feature>
<reference evidence="8 9" key="1">
    <citation type="submission" date="2019-07" db="EMBL/GenBank/DDBJ databases">
        <title>Microlunatus dokdonensis sp. nov. isolated from the rhizospheric soil of the wild plant Elymus tsukushiensis.</title>
        <authorList>
            <person name="Ghim S.-Y."/>
            <person name="Hwang Y.-J."/>
            <person name="Son J.-S."/>
            <person name="Shin J.-H."/>
        </authorList>
    </citation>
    <scope>NUCLEOTIDE SEQUENCE [LARGE SCALE GENOMIC DNA]</scope>
    <source>
        <strain evidence="8 9">KUDC0627</strain>
    </source>
</reference>
<dbReference type="EMBL" id="CP041692">
    <property type="protein sequence ID" value="QDP94531.1"/>
    <property type="molecule type" value="Genomic_DNA"/>
</dbReference>
<comment type="similarity">
    <text evidence="6">Belongs to the binding-protein-dependent transport system permease family.</text>
</comment>
<keyword evidence="3 6" id="KW-0812">Transmembrane</keyword>
<evidence type="ECO:0000256" key="5">
    <source>
        <dbReference type="ARBA" id="ARBA00023136"/>
    </source>
</evidence>
<keyword evidence="2 6" id="KW-0813">Transport</keyword>
<dbReference type="Pfam" id="PF00528">
    <property type="entry name" value="BPD_transp_1"/>
    <property type="match status" value="1"/>
</dbReference>
<dbReference type="Proteomes" id="UP000319263">
    <property type="component" value="Chromosome"/>
</dbReference>
<dbReference type="SUPFAM" id="SSF161098">
    <property type="entry name" value="MetI-like"/>
    <property type="match status" value="1"/>
</dbReference>
<organism evidence="8 9">
    <name type="scientific">Microlunatus elymi</name>
    <dbReference type="NCBI Taxonomy" id="2596828"/>
    <lineage>
        <taxon>Bacteria</taxon>
        <taxon>Bacillati</taxon>
        <taxon>Actinomycetota</taxon>
        <taxon>Actinomycetes</taxon>
        <taxon>Propionibacteriales</taxon>
        <taxon>Propionibacteriaceae</taxon>
        <taxon>Microlunatus</taxon>
    </lineage>
</organism>
<dbReference type="InterPro" id="IPR051204">
    <property type="entry name" value="ABC_transp_perm/SBD"/>
</dbReference>
<feature type="domain" description="ABC transmembrane type-1" evidence="7">
    <location>
        <begin position="23"/>
        <end position="203"/>
    </location>
</feature>
<dbReference type="KEGG" id="mik:FOE78_00110"/>
<comment type="subcellular location">
    <subcellularLocation>
        <location evidence="6">Cell membrane</location>
        <topology evidence="6">Multi-pass membrane protein</topology>
    </subcellularLocation>
    <subcellularLocation>
        <location evidence="1">Membrane</location>
        <topology evidence="1">Multi-pass membrane protein</topology>
    </subcellularLocation>
</comment>
<dbReference type="PROSITE" id="PS50928">
    <property type="entry name" value="ABC_TM1"/>
    <property type="match status" value="1"/>
</dbReference>
<dbReference type="GO" id="GO:0031460">
    <property type="term" value="P:glycine betaine transport"/>
    <property type="evidence" value="ECO:0007669"/>
    <property type="project" value="TreeGrafter"/>
</dbReference>
<keyword evidence="5 6" id="KW-0472">Membrane</keyword>
<evidence type="ECO:0000256" key="6">
    <source>
        <dbReference type="RuleBase" id="RU363032"/>
    </source>
</evidence>
<dbReference type="OrthoDB" id="5244012at2"/>
<keyword evidence="4 6" id="KW-1133">Transmembrane helix</keyword>
<evidence type="ECO:0000256" key="1">
    <source>
        <dbReference type="ARBA" id="ARBA00004141"/>
    </source>
</evidence>
<dbReference type="CDD" id="cd06261">
    <property type="entry name" value="TM_PBP2"/>
    <property type="match status" value="1"/>
</dbReference>
<dbReference type="PANTHER" id="PTHR30177:SF33">
    <property type="entry name" value="POSSIBLE OSMOPROTECTANT (GLYCINE BETAINE_CARNITINE_CHOLINE_L-PROLINE) TRANSPORT INTEGRAL MEMBRANE PROTEIN ABC TRANSPORTER PROZ"/>
    <property type="match status" value="1"/>
</dbReference>
<dbReference type="PANTHER" id="PTHR30177">
    <property type="entry name" value="GLYCINE BETAINE/L-PROLINE TRANSPORT SYSTEM PERMEASE PROTEIN PROW"/>
    <property type="match status" value="1"/>
</dbReference>
<dbReference type="AlphaFoldDB" id="A0A516PU89"/>